<dbReference type="Proteomes" id="UP001259982">
    <property type="component" value="Unassembled WGS sequence"/>
</dbReference>
<evidence type="ECO:0000256" key="4">
    <source>
        <dbReference type="ARBA" id="ARBA00022741"/>
    </source>
</evidence>
<evidence type="ECO:0000259" key="8">
    <source>
        <dbReference type="PROSITE" id="PS50975"/>
    </source>
</evidence>
<dbReference type="EMBL" id="JAVRHY010000007">
    <property type="protein sequence ID" value="MDT0618699.1"/>
    <property type="molecule type" value="Genomic_DNA"/>
</dbReference>
<dbReference type="SUPFAM" id="SSF56059">
    <property type="entry name" value="Glutathione synthetase ATP-binding domain-like"/>
    <property type="match status" value="1"/>
</dbReference>
<dbReference type="PANTHER" id="PTHR48095">
    <property type="entry name" value="PYRUVATE CARBOXYLASE SUBUNIT A"/>
    <property type="match status" value="1"/>
</dbReference>
<dbReference type="PANTHER" id="PTHR48095:SF2">
    <property type="entry name" value="BIOTIN CARBOXYLASE, CHLOROPLASTIC"/>
    <property type="match status" value="1"/>
</dbReference>
<dbReference type="InterPro" id="IPR016185">
    <property type="entry name" value="PreATP-grasp_dom_sf"/>
</dbReference>
<comment type="caution">
    <text evidence="10">The sequence shown here is derived from an EMBL/GenBank/DDBJ whole genome shotgun (WGS) entry which is preliminary data.</text>
</comment>
<keyword evidence="11" id="KW-1185">Reference proteome</keyword>
<proteinExistence type="predicted"/>
<dbReference type="Pfam" id="PF02786">
    <property type="entry name" value="CPSase_L_D2"/>
    <property type="match status" value="1"/>
</dbReference>
<evidence type="ECO:0000256" key="6">
    <source>
        <dbReference type="ARBA" id="ARBA00048600"/>
    </source>
</evidence>
<keyword evidence="5 7" id="KW-0067">ATP-binding</keyword>
<dbReference type="InterPro" id="IPR005481">
    <property type="entry name" value="BC-like_N"/>
</dbReference>
<accession>A0ABU3B8B5</accession>
<dbReference type="RefSeq" id="WP_311658875.1">
    <property type="nucleotide sequence ID" value="NZ_JAVRHY010000007.1"/>
</dbReference>
<dbReference type="EC" id="6.3.4.14" evidence="2"/>
<name>A0ABU3B8B5_9GAMM</name>
<protein>
    <recommendedName>
        <fullName evidence="2">biotin carboxylase</fullName>
        <ecNumber evidence="2">6.3.4.14</ecNumber>
    </recommendedName>
</protein>
<evidence type="ECO:0000259" key="9">
    <source>
        <dbReference type="PROSITE" id="PS50979"/>
    </source>
</evidence>
<comment type="function">
    <text evidence="1">This protein is a component of the acetyl coenzyme A carboxylase complex; first, biotin carboxylase catalyzes the carboxylation of the carrier protein and then the transcarboxylase transfers the carboxyl group to form malonyl-CoA.</text>
</comment>
<dbReference type="PROSITE" id="PS50975">
    <property type="entry name" value="ATP_GRASP"/>
    <property type="match status" value="1"/>
</dbReference>
<evidence type="ECO:0000256" key="1">
    <source>
        <dbReference type="ARBA" id="ARBA00003761"/>
    </source>
</evidence>
<evidence type="ECO:0000313" key="11">
    <source>
        <dbReference type="Proteomes" id="UP001259982"/>
    </source>
</evidence>
<dbReference type="InterPro" id="IPR011764">
    <property type="entry name" value="Biotin_carboxylation_dom"/>
</dbReference>
<dbReference type="PROSITE" id="PS00867">
    <property type="entry name" value="CPSASE_2"/>
    <property type="match status" value="1"/>
</dbReference>
<dbReference type="PROSITE" id="PS50979">
    <property type="entry name" value="BC"/>
    <property type="match status" value="1"/>
</dbReference>
<keyword evidence="4 7" id="KW-0547">Nucleotide-binding</keyword>
<dbReference type="InterPro" id="IPR005482">
    <property type="entry name" value="Biotin_COase_C"/>
</dbReference>
<dbReference type="InterPro" id="IPR011054">
    <property type="entry name" value="Rudment_hybrid_motif"/>
</dbReference>
<gene>
    <name evidence="10" type="ORF">RM531_09435</name>
</gene>
<feature type="domain" description="Biotin carboxylation" evidence="9">
    <location>
        <begin position="2"/>
        <end position="447"/>
    </location>
</feature>
<dbReference type="Pfam" id="PF00289">
    <property type="entry name" value="Biotin_carb_N"/>
    <property type="match status" value="1"/>
</dbReference>
<evidence type="ECO:0000256" key="7">
    <source>
        <dbReference type="PROSITE-ProRule" id="PRU00409"/>
    </source>
</evidence>
<dbReference type="InterPro" id="IPR051602">
    <property type="entry name" value="ACC_Biotin_Carboxylase"/>
</dbReference>
<evidence type="ECO:0000256" key="3">
    <source>
        <dbReference type="ARBA" id="ARBA00022598"/>
    </source>
</evidence>
<dbReference type="GO" id="GO:0003989">
    <property type="term" value="F:acetyl-CoA carboxylase activity"/>
    <property type="evidence" value="ECO:0007669"/>
    <property type="project" value="UniProtKB-EC"/>
</dbReference>
<dbReference type="SUPFAM" id="SSF51246">
    <property type="entry name" value="Rudiment single hybrid motif"/>
    <property type="match status" value="1"/>
</dbReference>
<dbReference type="Pfam" id="PF02785">
    <property type="entry name" value="Biotin_carb_C"/>
    <property type="match status" value="1"/>
</dbReference>
<keyword evidence="3 10" id="KW-0436">Ligase</keyword>
<dbReference type="PROSITE" id="PS00866">
    <property type="entry name" value="CPSASE_1"/>
    <property type="match status" value="1"/>
</dbReference>
<reference evidence="10 11" key="1">
    <citation type="submission" date="2023-09" db="EMBL/GenBank/DDBJ databases">
        <authorList>
            <person name="Rey-Velasco X."/>
        </authorList>
    </citation>
    <scope>NUCLEOTIDE SEQUENCE [LARGE SCALE GENOMIC DNA]</scope>
    <source>
        <strain evidence="10 11">P385</strain>
    </source>
</reference>
<dbReference type="InterPro" id="IPR005479">
    <property type="entry name" value="CPAse_ATP-bd"/>
</dbReference>
<comment type="catalytic activity">
    <reaction evidence="6">
        <text>N(6)-biotinyl-L-lysyl-[protein] + hydrogencarbonate + ATP = N(6)-carboxybiotinyl-L-lysyl-[protein] + ADP + phosphate + H(+)</text>
        <dbReference type="Rhea" id="RHEA:13501"/>
        <dbReference type="Rhea" id="RHEA-COMP:10505"/>
        <dbReference type="Rhea" id="RHEA-COMP:10506"/>
        <dbReference type="ChEBI" id="CHEBI:15378"/>
        <dbReference type="ChEBI" id="CHEBI:17544"/>
        <dbReference type="ChEBI" id="CHEBI:30616"/>
        <dbReference type="ChEBI" id="CHEBI:43474"/>
        <dbReference type="ChEBI" id="CHEBI:83144"/>
        <dbReference type="ChEBI" id="CHEBI:83145"/>
        <dbReference type="ChEBI" id="CHEBI:456216"/>
        <dbReference type="EC" id="6.3.4.14"/>
    </reaction>
</comment>
<sequence>MPIRRLFVANRGEIALRVVRAAQSLNIETVLGVSAADRDGLGAETADRVVVLGPAPAGKSYLDTRLVVHAAKATGCDAVHPGYGFLSERAEFAKLCEDEGLIFVGPRPETIDQVGDKLRARELAQRNGVPLVPGSPLLTDANDAADAADELGYPVVMKASAGGGGKGMFVARSRDEIAASFERASNEAQAAFGDGSLYLERYIETARHVEVQILGDGEGGVWHFGERDCSVQRRYQKVVEEAPCAAMPEDVRTKLHAAAVDLAAGVHYRNAGTVEFLYDVDRQDFHFIEVNARIQVEHPVTEMATGRDLVACQLRLAGGEDLGLSQDDIRIDGHAIEVRINAEDPNHDFRPSPGRITAWRPPTDEHVRLDSHCTASSLIPPFYDSMIGKLIVHGADRGQAVERLQQALNDFEIEGIATNLPLQRFIAAHPDFAANRIDTRWLEQTGLLAFAQDKDS</sequence>
<feature type="domain" description="ATP-grasp" evidence="8">
    <location>
        <begin position="121"/>
        <end position="318"/>
    </location>
</feature>
<organism evidence="10 11">
    <name type="scientific">Spectribacter acetivorans</name>
    <dbReference type="NCBI Taxonomy" id="3075603"/>
    <lineage>
        <taxon>Bacteria</taxon>
        <taxon>Pseudomonadati</taxon>
        <taxon>Pseudomonadota</taxon>
        <taxon>Gammaproteobacteria</taxon>
        <taxon>Salinisphaerales</taxon>
        <taxon>Salinisphaeraceae</taxon>
        <taxon>Spectribacter</taxon>
    </lineage>
</organism>
<dbReference type="SMART" id="SM00878">
    <property type="entry name" value="Biotin_carb_C"/>
    <property type="match status" value="1"/>
</dbReference>
<dbReference type="SUPFAM" id="SSF52440">
    <property type="entry name" value="PreATP-grasp domain"/>
    <property type="match status" value="1"/>
</dbReference>
<dbReference type="Gene3D" id="3.30.470.20">
    <property type="entry name" value="ATP-grasp fold, B domain"/>
    <property type="match status" value="1"/>
</dbReference>
<dbReference type="NCBIfam" id="NF006367">
    <property type="entry name" value="PRK08591.1"/>
    <property type="match status" value="1"/>
</dbReference>
<evidence type="ECO:0000313" key="10">
    <source>
        <dbReference type="EMBL" id="MDT0618699.1"/>
    </source>
</evidence>
<evidence type="ECO:0000256" key="2">
    <source>
        <dbReference type="ARBA" id="ARBA00013263"/>
    </source>
</evidence>
<dbReference type="InterPro" id="IPR011761">
    <property type="entry name" value="ATP-grasp"/>
</dbReference>
<evidence type="ECO:0000256" key="5">
    <source>
        <dbReference type="ARBA" id="ARBA00022840"/>
    </source>
</evidence>